<evidence type="ECO:0000256" key="2">
    <source>
        <dbReference type="ARBA" id="ARBA00022801"/>
    </source>
</evidence>
<feature type="region of interest" description="Disordered" evidence="3">
    <location>
        <begin position="237"/>
        <end position="256"/>
    </location>
</feature>
<feature type="region of interest" description="Disordered" evidence="3">
    <location>
        <begin position="29"/>
        <end position="54"/>
    </location>
</feature>
<feature type="region of interest" description="Disordered" evidence="3">
    <location>
        <begin position="269"/>
        <end position="289"/>
    </location>
</feature>
<organism evidence="4 5">
    <name type="scientific">Streptomyces meridianus</name>
    <dbReference type="NCBI Taxonomy" id="2938945"/>
    <lineage>
        <taxon>Bacteria</taxon>
        <taxon>Bacillati</taxon>
        <taxon>Actinomycetota</taxon>
        <taxon>Actinomycetes</taxon>
        <taxon>Kitasatosporales</taxon>
        <taxon>Streptomycetaceae</taxon>
        <taxon>Streptomyces</taxon>
    </lineage>
</organism>
<dbReference type="SUPFAM" id="SSF56601">
    <property type="entry name" value="beta-lactamase/transpeptidase-like"/>
    <property type="match status" value="1"/>
</dbReference>
<feature type="compositionally biased region" description="Basic and acidic residues" evidence="3">
    <location>
        <begin position="269"/>
        <end position="283"/>
    </location>
</feature>
<proteinExistence type="inferred from homology"/>
<gene>
    <name evidence="4" type="primary">dacB</name>
    <name evidence="4" type="ORF">M1E25_23880</name>
</gene>
<dbReference type="InterPro" id="IPR012338">
    <property type="entry name" value="Beta-lactam/transpept-like"/>
</dbReference>
<dbReference type="EC" id="3.4.16.4" evidence="4"/>
<keyword evidence="4" id="KW-0645">Protease</keyword>
<comment type="caution">
    <text evidence="4">The sequence shown here is derived from an EMBL/GenBank/DDBJ whole genome shotgun (WGS) entry which is preliminary data.</text>
</comment>
<dbReference type="Gene3D" id="3.40.710.10">
    <property type="entry name" value="DD-peptidase/beta-lactamase superfamily"/>
    <property type="match status" value="2"/>
</dbReference>
<evidence type="ECO:0000256" key="1">
    <source>
        <dbReference type="ARBA" id="ARBA00006096"/>
    </source>
</evidence>
<feature type="compositionally biased region" description="Gly residues" evidence="3">
    <location>
        <begin position="42"/>
        <end position="52"/>
    </location>
</feature>
<feature type="compositionally biased region" description="Basic and acidic residues" evidence="3">
    <location>
        <begin position="29"/>
        <end position="40"/>
    </location>
</feature>
<dbReference type="EMBL" id="JAMQGM010000061">
    <property type="protein sequence ID" value="MCM2580337.1"/>
    <property type="molecule type" value="Genomic_DNA"/>
</dbReference>
<dbReference type="Proteomes" id="UP001167160">
    <property type="component" value="Unassembled WGS sequence"/>
</dbReference>
<evidence type="ECO:0000313" key="5">
    <source>
        <dbReference type="Proteomes" id="UP001167160"/>
    </source>
</evidence>
<dbReference type="InterPro" id="IPR000667">
    <property type="entry name" value="Peptidase_S13"/>
</dbReference>
<reference evidence="4" key="1">
    <citation type="journal article" date="2023" name="Int. J. Syst. Evol. Microbiol.">
        <title>Streptomyces meridianus sp. nov. isolated from brackish water of the Tagus estuary in Alcochete, Portugal.</title>
        <authorList>
            <person name="Santos J.D.N."/>
            <person name="Klimek D."/>
            <person name="Calusinska M."/>
            <person name="Lobo Da Cunha A."/>
            <person name="Catita J."/>
            <person name="Goncalves H."/>
            <person name="Gonzalez I."/>
            <person name="Reyes F."/>
            <person name="Lage O.M."/>
        </authorList>
    </citation>
    <scope>NUCLEOTIDE SEQUENCE</scope>
    <source>
        <strain evidence="4">MTZ3.1</strain>
    </source>
</reference>
<accession>A0ABT0XEX3</accession>
<dbReference type="PANTHER" id="PTHR30023:SF0">
    <property type="entry name" value="PENICILLIN-SENSITIVE CARBOXYPEPTIDASE A"/>
    <property type="match status" value="1"/>
</dbReference>
<dbReference type="PANTHER" id="PTHR30023">
    <property type="entry name" value="D-ALANYL-D-ALANINE CARBOXYPEPTIDASE"/>
    <property type="match status" value="1"/>
</dbReference>
<dbReference type="GO" id="GO:0009002">
    <property type="term" value="F:serine-type D-Ala-D-Ala carboxypeptidase activity"/>
    <property type="evidence" value="ECO:0007669"/>
    <property type="project" value="UniProtKB-EC"/>
</dbReference>
<evidence type="ECO:0000313" key="4">
    <source>
        <dbReference type="EMBL" id="MCM2580337.1"/>
    </source>
</evidence>
<keyword evidence="5" id="KW-1185">Reference proteome</keyword>
<evidence type="ECO:0000256" key="3">
    <source>
        <dbReference type="SAM" id="MobiDB-lite"/>
    </source>
</evidence>
<sequence length="472" mass="47630">MAGSAVVGLVAAAAAVSLTGPWAGGQRQAERAAARADAAAHRGGGAGRGAGKAGPSVRASAVLAALGSGAGPASGPVPPPTPDGLADTLDPLLKDPALGPLRTASVMDATTGEQVFGSGEGRAAVPASTVKIATAVAALDALGADHRIATRVVAGRKPGEIVLVGGGDPTLTEGKRKDAHGPASLHDLADRTAKALERQGIEKVELDYDVSRYSGPERHRIGLNENIAPVSPLMVDEGRLDDSTHGPAPRSGDPARDAARAFAGMLEKRGLEVKGEPGRRSADDDADPVAAVRSQPLSALVERMITNSDNDIAEALARQTAVAAGEPASFDGAGQAVRARLKQLDLPVGGAHFKDGSGLDRRDKVSAGLLARLLLRAADPDRADLRPALTGLPVAGFSGTLRSRYEKAAAGRGMVRAKTGTLTGVNTLAGTVVDADGRLLVFAFMTNGTSDPGAAQAALDRLAAAVANCGCR</sequence>
<dbReference type="PRINTS" id="PR00922">
    <property type="entry name" value="DADACBPTASE3"/>
</dbReference>
<comment type="similarity">
    <text evidence="1">Belongs to the peptidase S13 family.</text>
</comment>
<dbReference type="Pfam" id="PF02113">
    <property type="entry name" value="Peptidase_S13"/>
    <property type="match status" value="2"/>
</dbReference>
<keyword evidence="4" id="KW-0121">Carboxypeptidase</keyword>
<dbReference type="NCBIfam" id="TIGR00666">
    <property type="entry name" value="PBP4"/>
    <property type="match status" value="1"/>
</dbReference>
<keyword evidence="2 4" id="KW-0378">Hydrolase</keyword>
<name>A0ABT0XEX3_9ACTN</name>
<protein>
    <submittedName>
        <fullName evidence="4">D-alanyl-D-alanine carboxypeptidase/D-alanyl-D-alanine-endopeptidase</fullName>
        <ecNumber evidence="4">3.4.16.4</ecNumber>
    </submittedName>
</protein>